<dbReference type="AlphaFoldDB" id="A0A9J7ZGP2"/>
<dbReference type="Gene3D" id="3.40.50.150">
    <property type="entry name" value="Vaccinia Virus protein VP39"/>
    <property type="match status" value="1"/>
</dbReference>
<gene>
    <name evidence="7" type="primary">EEF1AKMT2</name>
    <name evidence="7" type="synonym">METTL10</name>
</gene>
<evidence type="ECO:0000256" key="4">
    <source>
        <dbReference type="ARBA" id="ARBA00022691"/>
    </source>
</evidence>
<keyword evidence="3 7" id="KW-0808">Transferase</keyword>
<sequence>MLNGIITRMLTRRDVMSTHGAEACPVQCTELEDDFAPSKLGTKEYWEDAYNRELQTYKDIGDVGEIWFGEESMDRVIRWMEAQNIPENAAILDIGTGNGMFLVELAKHGFSNLTGIDYSKAAVELTVNILEEEGLKNVQIQVEDFLNPSTELKGFDVCIDKGTFDAISLSPEDREEAKKLYVNSLKTVMQPEGFFIITSCNWTKEQLLQIFKPGFELVRELPTPRFQFGGVTGNSVTALVFKRID</sequence>
<dbReference type="GeneTree" id="ENSGT00390000013399"/>
<keyword evidence="10" id="KW-1185">Reference proteome</keyword>
<comment type="similarity">
    <text evidence="7">Belongs to the class I-like SAM-binding methyltransferase superfamily. EFM4 family.</text>
</comment>
<comment type="subcellular location">
    <subcellularLocation>
        <location evidence="7">Cytoplasm</location>
    </subcellularLocation>
    <subcellularLocation>
        <location evidence="7">Nucleus</location>
    </subcellularLocation>
</comment>
<dbReference type="InterPro" id="IPR026635">
    <property type="entry name" value="Efm4/METTL10"/>
</dbReference>
<accession>A0A9J7ZGP2</accession>
<evidence type="ECO:0000256" key="6">
    <source>
        <dbReference type="ARBA" id="ARBA00049497"/>
    </source>
</evidence>
<dbReference type="InterPro" id="IPR025714">
    <property type="entry name" value="Methyltranfer_dom"/>
</dbReference>
<keyword evidence="2 7" id="KW-0489">Methyltransferase</keyword>
<evidence type="ECO:0000256" key="3">
    <source>
        <dbReference type="ARBA" id="ARBA00022679"/>
    </source>
</evidence>
<name>A0A9J7ZGP2_CYPCA</name>
<evidence type="ECO:0000259" key="8">
    <source>
        <dbReference type="Pfam" id="PF13847"/>
    </source>
</evidence>
<dbReference type="Ensembl" id="ENSCCRT00000150775.1">
    <property type="protein sequence ID" value="ENSCCRP00000128405.1"/>
    <property type="gene ID" value="ENSCCRG00000063590.1"/>
</dbReference>
<comment type="function">
    <text evidence="7">Protein-lysine methyltransferase that selectively catalyzes the trimethylation of EEF1A at 'Lys-318'.</text>
</comment>
<evidence type="ECO:0000313" key="10">
    <source>
        <dbReference type="Proteomes" id="UP001108240"/>
    </source>
</evidence>
<reference evidence="9" key="1">
    <citation type="submission" date="2025-08" db="UniProtKB">
        <authorList>
            <consortium name="Ensembl"/>
        </authorList>
    </citation>
    <scope>IDENTIFICATION</scope>
</reference>
<dbReference type="GO" id="GO:0005634">
    <property type="term" value="C:nucleus"/>
    <property type="evidence" value="ECO:0007669"/>
    <property type="project" value="UniProtKB-SubCell"/>
</dbReference>
<dbReference type="CDD" id="cd02440">
    <property type="entry name" value="AdoMet_MTases"/>
    <property type="match status" value="1"/>
</dbReference>
<dbReference type="Proteomes" id="UP001108240">
    <property type="component" value="Unplaced"/>
</dbReference>
<reference evidence="9" key="2">
    <citation type="submission" date="2025-09" db="UniProtKB">
        <authorList>
            <consortium name="Ensembl"/>
        </authorList>
    </citation>
    <scope>IDENTIFICATION</scope>
</reference>
<dbReference type="Pfam" id="PF13847">
    <property type="entry name" value="Methyltransf_31"/>
    <property type="match status" value="1"/>
</dbReference>
<evidence type="ECO:0000256" key="2">
    <source>
        <dbReference type="ARBA" id="ARBA00022603"/>
    </source>
</evidence>
<evidence type="ECO:0000256" key="1">
    <source>
        <dbReference type="ARBA" id="ARBA00022490"/>
    </source>
</evidence>
<dbReference type="OMA" id="PTPSFQF"/>
<dbReference type="HAMAP" id="MF_03188">
    <property type="entry name" value="Methyltr_EFM4"/>
    <property type="match status" value="1"/>
</dbReference>
<organism evidence="9 10">
    <name type="scientific">Cyprinus carpio carpio</name>
    <dbReference type="NCBI Taxonomy" id="630221"/>
    <lineage>
        <taxon>Eukaryota</taxon>
        <taxon>Metazoa</taxon>
        <taxon>Chordata</taxon>
        <taxon>Craniata</taxon>
        <taxon>Vertebrata</taxon>
        <taxon>Euteleostomi</taxon>
        <taxon>Actinopterygii</taxon>
        <taxon>Neopterygii</taxon>
        <taxon>Teleostei</taxon>
        <taxon>Ostariophysi</taxon>
        <taxon>Cypriniformes</taxon>
        <taxon>Cyprinidae</taxon>
        <taxon>Cyprininae</taxon>
        <taxon>Cyprinus</taxon>
    </lineage>
</organism>
<evidence type="ECO:0000256" key="7">
    <source>
        <dbReference type="HAMAP-Rule" id="MF_03188"/>
    </source>
</evidence>
<keyword evidence="5 7" id="KW-0539">Nucleus</keyword>
<feature type="domain" description="Methyltransferase" evidence="8">
    <location>
        <begin position="87"/>
        <end position="219"/>
    </location>
</feature>
<comment type="catalytic activity">
    <reaction evidence="6">
        <text>L-lysyl-[protein] + 3 S-adenosyl-L-methionine = N(6),N(6),N(6)-trimethyl-L-lysyl-[protein] + 3 S-adenosyl-L-homocysteine + 3 H(+)</text>
        <dbReference type="Rhea" id="RHEA:54192"/>
        <dbReference type="Rhea" id="RHEA-COMP:9752"/>
        <dbReference type="Rhea" id="RHEA-COMP:13826"/>
        <dbReference type="ChEBI" id="CHEBI:15378"/>
        <dbReference type="ChEBI" id="CHEBI:29969"/>
        <dbReference type="ChEBI" id="CHEBI:57856"/>
        <dbReference type="ChEBI" id="CHEBI:59789"/>
        <dbReference type="ChEBI" id="CHEBI:61961"/>
    </reaction>
    <physiologicalReaction direction="left-to-right" evidence="6">
        <dbReference type="Rhea" id="RHEA:54193"/>
    </physiologicalReaction>
</comment>
<protein>
    <recommendedName>
        <fullName evidence="7">EEF1A lysine methyltransferase 2</fullName>
        <ecNumber evidence="7">2.1.1.-</ecNumber>
    </recommendedName>
    <alternativeName>
        <fullName evidence="7">Methyltransferase-like protein 10</fullName>
    </alternativeName>
    <alternativeName>
        <fullName evidence="7">Protein-lysine N-methyltransferase METTL10</fullName>
    </alternativeName>
</protein>
<dbReference type="GO" id="GO:0016279">
    <property type="term" value="F:protein-lysine N-methyltransferase activity"/>
    <property type="evidence" value="ECO:0007669"/>
    <property type="project" value="UniProtKB-UniRule"/>
</dbReference>
<dbReference type="GO" id="GO:0005737">
    <property type="term" value="C:cytoplasm"/>
    <property type="evidence" value="ECO:0007669"/>
    <property type="project" value="UniProtKB-SubCell"/>
</dbReference>
<keyword evidence="4 7" id="KW-0949">S-adenosyl-L-methionine</keyword>
<dbReference type="PANTHER" id="PTHR12843">
    <property type="entry name" value="PROTEIN-LYSINE N-METHYLTRANSFERASE METTL10"/>
    <property type="match status" value="1"/>
</dbReference>
<evidence type="ECO:0000256" key="5">
    <source>
        <dbReference type="ARBA" id="ARBA00023242"/>
    </source>
</evidence>
<dbReference type="PANTHER" id="PTHR12843:SF5">
    <property type="entry name" value="EEF1A LYSINE METHYLTRANSFERASE 2"/>
    <property type="match status" value="1"/>
</dbReference>
<dbReference type="GO" id="GO:0032259">
    <property type="term" value="P:methylation"/>
    <property type="evidence" value="ECO:0007669"/>
    <property type="project" value="UniProtKB-KW"/>
</dbReference>
<dbReference type="EC" id="2.1.1.-" evidence="7"/>
<dbReference type="SUPFAM" id="SSF53335">
    <property type="entry name" value="S-adenosyl-L-methionine-dependent methyltransferases"/>
    <property type="match status" value="1"/>
</dbReference>
<dbReference type="InterPro" id="IPR029063">
    <property type="entry name" value="SAM-dependent_MTases_sf"/>
</dbReference>
<evidence type="ECO:0000313" key="9">
    <source>
        <dbReference type="Ensembl" id="ENSCCRP00000128405.1"/>
    </source>
</evidence>
<keyword evidence="1 7" id="KW-0963">Cytoplasm</keyword>
<proteinExistence type="inferred from homology"/>
<dbReference type="FunFam" id="3.40.50.150:FF:000172">
    <property type="entry name" value="EEF1A lysine methyltransferase 2"/>
    <property type="match status" value="1"/>
</dbReference>